<evidence type="ECO:0000256" key="1">
    <source>
        <dbReference type="SAM" id="MobiDB-lite"/>
    </source>
</evidence>
<dbReference type="EMBL" id="VSSQ01006693">
    <property type="protein sequence ID" value="MPM33555.1"/>
    <property type="molecule type" value="Genomic_DNA"/>
</dbReference>
<name>A0A644YY64_9ZZZZ</name>
<comment type="caution">
    <text evidence="2">The sequence shown here is derived from an EMBL/GenBank/DDBJ whole genome shotgun (WGS) entry which is preliminary data.</text>
</comment>
<evidence type="ECO:0000313" key="2">
    <source>
        <dbReference type="EMBL" id="MPM33555.1"/>
    </source>
</evidence>
<organism evidence="2">
    <name type="scientific">bioreactor metagenome</name>
    <dbReference type="NCBI Taxonomy" id="1076179"/>
    <lineage>
        <taxon>unclassified sequences</taxon>
        <taxon>metagenomes</taxon>
        <taxon>ecological metagenomes</taxon>
    </lineage>
</organism>
<protein>
    <submittedName>
        <fullName evidence="2">Uncharacterized protein</fullName>
    </submittedName>
</protein>
<reference evidence="2" key="1">
    <citation type="submission" date="2019-08" db="EMBL/GenBank/DDBJ databases">
        <authorList>
            <person name="Kucharzyk K."/>
            <person name="Murdoch R.W."/>
            <person name="Higgins S."/>
            <person name="Loffler F."/>
        </authorList>
    </citation>
    <scope>NUCLEOTIDE SEQUENCE</scope>
</reference>
<sequence>MQATPTQDKAQAHTIQRNGTFGDKQGPVTAGATGLHQTPILTSSTYFPTSLQTTTMATHWSFRQVTRKRHLGQTAFTLLPIPNNSKRQG</sequence>
<feature type="compositionally biased region" description="Polar residues" evidence="1">
    <location>
        <begin position="1"/>
        <end position="19"/>
    </location>
</feature>
<accession>A0A644YY64</accession>
<feature type="region of interest" description="Disordered" evidence="1">
    <location>
        <begin position="1"/>
        <end position="35"/>
    </location>
</feature>
<gene>
    <name evidence="2" type="ORF">SDC9_80131</name>
</gene>
<proteinExistence type="predicted"/>
<dbReference type="AlphaFoldDB" id="A0A644YY64"/>